<reference evidence="3" key="2">
    <citation type="submission" date="2025-08" db="UniProtKB">
        <authorList>
            <consortium name="Ensembl"/>
        </authorList>
    </citation>
    <scope>IDENTIFICATION</scope>
</reference>
<dbReference type="HOGENOM" id="CLU_1192215_0_0_1"/>
<keyword evidence="2" id="KW-0812">Transmembrane</keyword>
<evidence type="ECO:0000256" key="2">
    <source>
        <dbReference type="SAM" id="Phobius"/>
    </source>
</evidence>
<keyword evidence="2" id="KW-0472">Membrane</keyword>
<organism evidence="3 4">
    <name type="scientific">Ciona savignyi</name>
    <name type="common">Pacific transparent sea squirt</name>
    <dbReference type="NCBI Taxonomy" id="51511"/>
    <lineage>
        <taxon>Eukaryota</taxon>
        <taxon>Metazoa</taxon>
        <taxon>Chordata</taxon>
        <taxon>Tunicata</taxon>
        <taxon>Ascidiacea</taxon>
        <taxon>Phlebobranchia</taxon>
        <taxon>Cionidae</taxon>
        <taxon>Ciona</taxon>
    </lineage>
</organism>
<proteinExistence type="predicted"/>
<dbReference type="InParanoid" id="H2Z0I0"/>
<evidence type="ECO:0000313" key="3">
    <source>
        <dbReference type="Ensembl" id="ENSCSAVP00000011092.1"/>
    </source>
</evidence>
<reference evidence="4" key="1">
    <citation type="submission" date="2003-08" db="EMBL/GenBank/DDBJ databases">
        <authorList>
            <person name="Birren B."/>
            <person name="Nusbaum C."/>
            <person name="Abebe A."/>
            <person name="Abouelleil A."/>
            <person name="Adekoya E."/>
            <person name="Ait-zahra M."/>
            <person name="Allen N."/>
            <person name="Allen T."/>
            <person name="An P."/>
            <person name="Anderson M."/>
            <person name="Anderson S."/>
            <person name="Arachchi H."/>
            <person name="Armbruster J."/>
            <person name="Bachantsang P."/>
            <person name="Baldwin J."/>
            <person name="Barry A."/>
            <person name="Bayul T."/>
            <person name="Blitshsteyn B."/>
            <person name="Bloom T."/>
            <person name="Blye J."/>
            <person name="Boguslavskiy L."/>
            <person name="Borowsky M."/>
            <person name="Boukhgalter B."/>
            <person name="Brunache A."/>
            <person name="Butler J."/>
            <person name="Calixte N."/>
            <person name="Calvo S."/>
            <person name="Camarata J."/>
            <person name="Campo K."/>
            <person name="Chang J."/>
            <person name="Cheshatsang Y."/>
            <person name="Citroen M."/>
            <person name="Collymore A."/>
            <person name="Considine T."/>
            <person name="Cook A."/>
            <person name="Cooke P."/>
            <person name="Corum B."/>
            <person name="Cuomo C."/>
            <person name="David R."/>
            <person name="Dawoe T."/>
            <person name="Degray S."/>
            <person name="Dodge S."/>
            <person name="Dooley K."/>
            <person name="Dorje P."/>
            <person name="Dorjee K."/>
            <person name="Dorris L."/>
            <person name="Duffey N."/>
            <person name="Dupes A."/>
            <person name="Elkins T."/>
            <person name="Engels R."/>
            <person name="Erickson J."/>
            <person name="Farina A."/>
            <person name="Faro S."/>
            <person name="Ferreira P."/>
            <person name="Fischer H."/>
            <person name="Fitzgerald M."/>
            <person name="Foley K."/>
            <person name="Gage D."/>
            <person name="Galagan J."/>
            <person name="Gearin G."/>
            <person name="Gnerre S."/>
            <person name="Gnirke A."/>
            <person name="Goyette A."/>
            <person name="Graham J."/>
            <person name="Grandbois E."/>
            <person name="Gyaltsen K."/>
            <person name="Hafez N."/>
            <person name="Hagopian D."/>
            <person name="Hagos B."/>
            <person name="Hall J."/>
            <person name="Hatcher B."/>
            <person name="Heller A."/>
            <person name="Higgins H."/>
            <person name="Honan T."/>
            <person name="Horn A."/>
            <person name="Houde N."/>
            <person name="Hughes L."/>
            <person name="Hulme W."/>
            <person name="Husby E."/>
            <person name="Iliev I."/>
            <person name="Jaffe D."/>
            <person name="Jones C."/>
            <person name="Kamal M."/>
            <person name="Kamat A."/>
            <person name="Kamvysselis M."/>
            <person name="Karlsson E."/>
            <person name="Kells C."/>
            <person name="Kieu A."/>
            <person name="Kisner P."/>
            <person name="Kodira C."/>
            <person name="Kulbokas E."/>
            <person name="Labutti K."/>
            <person name="Lama D."/>
            <person name="Landers T."/>
            <person name="Leger J."/>
            <person name="Levine S."/>
            <person name="Lewis D."/>
            <person name="Lewis T."/>
            <person name="Lindblad-toh K."/>
            <person name="Liu X."/>
            <person name="Lokyitsang T."/>
            <person name="Lokyitsang Y."/>
            <person name="Lucien O."/>
            <person name="Lui A."/>
            <person name="Ma L.J."/>
            <person name="Mabbitt R."/>
            <person name="Macdonald J."/>
            <person name="Maclean C."/>
            <person name="Major J."/>
            <person name="Manning J."/>
            <person name="Marabella R."/>
            <person name="Maru K."/>
            <person name="Matthews C."/>
            <person name="Mauceli E."/>
            <person name="Mccarthy M."/>
            <person name="Mcdonough S."/>
            <person name="Mcghee T."/>
            <person name="Meldrim J."/>
            <person name="Meneus L."/>
            <person name="Mesirov J."/>
            <person name="Mihalev A."/>
            <person name="Mihova T."/>
            <person name="Mikkelsen T."/>
            <person name="Mlenga V."/>
            <person name="Moru K."/>
            <person name="Mozes J."/>
            <person name="Mulrain L."/>
            <person name="Munson G."/>
            <person name="Naylor J."/>
            <person name="Newes C."/>
            <person name="Nguyen C."/>
            <person name="Nguyen N."/>
            <person name="Nguyen T."/>
            <person name="Nicol R."/>
            <person name="Nielsen C."/>
            <person name="Nizzari M."/>
            <person name="Norbu C."/>
            <person name="Norbu N."/>
            <person name="O'donnell P."/>
            <person name="Okoawo O."/>
            <person name="O'leary S."/>
            <person name="Omotosho B."/>
            <person name="O'neill K."/>
            <person name="Osman S."/>
            <person name="Parker S."/>
            <person name="Perrin D."/>
            <person name="Phunkhang P."/>
            <person name="Piqani B."/>
            <person name="Purcell S."/>
            <person name="Rachupka T."/>
            <person name="Ramasamy U."/>
            <person name="Rameau R."/>
            <person name="Ray V."/>
            <person name="Raymond C."/>
            <person name="Retta R."/>
            <person name="Richardson S."/>
            <person name="Rise C."/>
            <person name="Rodriguez J."/>
            <person name="Rogers J."/>
            <person name="Rogov P."/>
            <person name="Rutman M."/>
            <person name="Schupbach R."/>
            <person name="Seaman C."/>
            <person name="Settipalli S."/>
            <person name="Sharpe T."/>
            <person name="Sheridan J."/>
            <person name="Sherpa N."/>
            <person name="Shi J."/>
            <person name="Smirnov S."/>
            <person name="Smith C."/>
            <person name="Sougnez C."/>
            <person name="Spencer B."/>
            <person name="Stalker J."/>
            <person name="Stange-thomann N."/>
            <person name="Stavropoulos S."/>
            <person name="Stetson K."/>
            <person name="Stone C."/>
            <person name="Stone S."/>
            <person name="Stubbs M."/>
            <person name="Talamas J."/>
            <person name="Tchuinga P."/>
            <person name="Tenzing P."/>
            <person name="Tesfaye S."/>
            <person name="Theodore J."/>
            <person name="Thoulutsang Y."/>
            <person name="Topham K."/>
            <person name="Towey S."/>
            <person name="Tsamla T."/>
            <person name="Tsomo N."/>
            <person name="Vallee D."/>
            <person name="Vassiliev H."/>
            <person name="Venkataraman V."/>
            <person name="Vinson J."/>
            <person name="Vo A."/>
            <person name="Wade C."/>
            <person name="Wang S."/>
            <person name="Wangchuk T."/>
            <person name="Wangdi T."/>
            <person name="Whittaker C."/>
            <person name="Wilkinson J."/>
            <person name="Wu Y."/>
            <person name="Wyman D."/>
            <person name="Yadav S."/>
            <person name="Yang S."/>
            <person name="Yang X."/>
            <person name="Yeager S."/>
            <person name="Yee E."/>
            <person name="Young G."/>
            <person name="Zainoun J."/>
            <person name="Zembeck L."/>
            <person name="Zimmer A."/>
            <person name="Zody M."/>
            <person name="Lander E."/>
        </authorList>
    </citation>
    <scope>NUCLEOTIDE SEQUENCE [LARGE SCALE GENOMIC DNA]</scope>
</reference>
<sequence length="233" mass="25522">MGVITSVWFVYGVVTLLTVAVVLVRSRAIGYRKSTKTLQDQIALEGRDKALLLEWLRNVSGDNGPGGSGAMGNGVGNRSSLVADKHVVPLLNRHRDSINSKASTTQNSRRNSTFGDFQSSANVLTHVDPHHLDISHLKISNAPSNNMRRREHKDPLLHKALVNQSKQPTSLLMEHDVSVHKNNSFKSERTSASQSRRSSCASSVVSYVEDMEMDILPKSPETNASQSVPTLSL</sequence>
<dbReference type="Proteomes" id="UP000007875">
    <property type="component" value="Unassembled WGS sequence"/>
</dbReference>
<feature type="compositionally biased region" description="Polar residues" evidence="1">
    <location>
        <begin position="99"/>
        <end position="116"/>
    </location>
</feature>
<keyword evidence="4" id="KW-1185">Reference proteome</keyword>
<evidence type="ECO:0000256" key="1">
    <source>
        <dbReference type="SAM" id="MobiDB-lite"/>
    </source>
</evidence>
<keyword evidence="2" id="KW-1133">Transmembrane helix</keyword>
<reference evidence="3" key="3">
    <citation type="submission" date="2025-09" db="UniProtKB">
        <authorList>
            <consortium name="Ensembl"/>
        </authorList>
    </citation>
    <scope>IDENTIFICATION</scope>
</reference>
<feature type="transmembrane region" description="Helical" evidence="2">
    <location>
        <begin position="6"/>
        <end position="24"/>
    </location>
</feature>
<feature type="region of interest" description="Disordered" evidence="1">
    <location>
        <begin position="95"/>
        <end position="116"/>
    </location>
</feature>
<accession>H2Z0I0</accession>
<name>H2Z0I0_CIOSA</name>
<protein>
    <submittedName>
        <fullName evidence="3">Uncharacterized protein</fullName>
    </submittedName>
</protein>
<dbReference type="Ensembl" id="ENSCSAVT00000011223.1">
    <property type="protein sequence ID" value="ENSCSAVP00000011092.1"/>
    <property type="gene ID" value="ENSCSAVG00000006488.1"/>
</dbReference>
<dbReference type="AlphaFoldDB" id="H2Z0I0"/>
<evidence type="ECO:0000313" key="4">
    <source>
        <dbReference type="Proteomes" id="UP000007875"/>
    </source>
</evidence>